<dbReference type="KEGG" id="rfo:REIFOR_00798"/>
<evidence type="ECO:0000313" key="3">
    <source>
        <dbReference type="Proteomes" id="UP000229757"/>
    </source>
</evidence>
<dbReference type="EMBL" id="CP011797">
    <property type="protein sequence ID" value="ATX75966.1"/>
    <property type="molecule type" value="Genomic_DNA"/>
</dbReference>
<dbReference type="InterPro" id="IPR010718">
    <property type="entry name" value="DUF1294"/>
</dbReference>
<keyword evidence="3" id="KW-1185">Reference proteome</keyword>
<accession>A0A2K8KST3</accession>
<keyword evidence="1" id="KW-1133">Transmembrane helix</keyword>
<reference evidence="2 3" key="1">
    <citation type="journal article" date="2017" name="Environ. Microbiol.">
        <title>Genomic and physiological analyses of 'Reinekea forsetii' reveal a versatile opportunistic lifestyle during spring algae blooms.</title>
        <authorList>
            <person name="Avci B."/>
            <person name="Hahnke R.L."/>
            <person name="Chafee M."/>
            <person name="Fischer T."/>
            <person name="Gruber-Vodicka H."/>
            <person name="Tegetmeyer H.E."/>
            <person name="Harder J."/>
            <person name="Fuchs B.M."/>
            <person name="Amann R.I."/>
            <person name="Teeling H."/>
        </authorList>
    </citation>
    <scope>NUCLEOTIDE SEQUENCE [LARGE SCALE GENOMIC DNA]</scope>
    <source>
        <strain evidence="2 3">Hel1_31_D35</strain>
    </source>
</reference>
<dbReference type="AlphaFoldDB" id="A0A2K8KST3"/>
<dbReference type="Pfam" id="PF06961">
    <property type="entry name" value="DUF1294"/>
    <property type="match status" value="1"/>
</dbReference>
<evidence type="ECO:0000313" key="2">
    <source>
        <dbReference type="EMBL" id="ATX75966.1"/>
    </source>
</evidence>
<sequence length="126" mass="14958">MSTHPDKRYRPRSRRWISQLLFLFAVGGLALGYQFGWLPKGLVYFYGAASLVTFVVYAWDKYAAKKGWRRTSERLLHLLALLGGWPGALLAQQWLRHKTIKRRFRVVFWLTLMINLGILFWWLFKP</sequence>
<keyword evidence="1" id="KW-0812">Transmembrane</keyword>
<feature type="transmembrane region" description="Helical" evidence="1">
    <location>
        <begin position="20"/>
        <end position="37"/>
    </location>
</feature>
<evidence type="ECO:0008006" key="4">
    <source>
        <dbReference type="Google" id="ProtNLM"/>
    </source>
</evidence>
<dbReference type="Proteomes" id="UP000229757">
    <property type="component" value="Chromosome"/>
</dbReference>
<proteinExistence type="predicted"/>
<name>A0A2K8KST3_9GAMM</name>
<feature type="transmembrane region" description="Helical" evidence="1">
    <location>
        <begin position="43"/>
        <end position="63"/>
    </location>
</feature>
<dbReference type="OrthoDB" id="72963at2"/>
<dbReference type="RefSeq" id="WP_100256341.1">
    <property type="nucleotide sequence ID" value="NZ_CP011797.1"/>
</dbReference>
<organism evidence="2 3">
    <name type="scientific">Reinekea forsetii</name>
    <dbReference type="NCBI Taxonomy" id="1336806"/>
    <lineage>
        <taxon>Bacteria</taxon>
        <taxon>Pseudomonadati</taxon>
        <taxon>Pseudomonadota</taxon>
        <taxon>Gammaproteobacteria</taxon>
        <taxon>Oceanospirillales</taxon>
        <taxon>Saccharospirillaceae</taxon>
        <taxon>Reinekea</taxon>
    </lineage>
</organism>
<gene>
    <name evidence="2" type="ORF">REIFOR_00798</name>
</gene>
<keyword evidence="1" id="KW-0472">Membrane</keyword>
<feature type="transmembrane region" description="Helical" evidence="1">
    <location>
        <begin position="106"/>
        <end position="124"/>
    </location>
</feature>
<evidence type="ECO:0000256" key="1">
    <source>
        <dbReference type="SAM" id="Phobius"/>
    </source>
</evidence>
<protein>
    <recommendedName>
        <fullName evidence="4">DUF1294 domain-containing protein</fullName>
    </recommendedName>
</protein>